<evidence type="ECO:0000256" key="6">
    <source>
        <dbReference type="ARBA" id="ARBA00022833"/>
    </source>
</evidence>
<dbReference type="InterPro" id="IPR032282">
    <property type="entry name" value="HAGH_C"/>
</dbReference>
<protein>
    <recommendedName>
        <fullName evidence="7">Hydroxyacylglutathione hydrolase</fullName>
        <ecNumber evidence="7">3.1.2.6</ecNumber>
    </recommendedName>
    <alternativeName>
        <fullName evidence="7">Glyoxalase II</fullName>
        <shortName evidence="7">Glx II</shortName>
    </alternativeName>
</protein>
<dbReference type="PROSITE" id="PS00743">
    <property type="entry name" value="BETA_LACTAMASE_B_1"/>
    <property type="match status" value="1"/>
</dbReference>
<dbReference type="PANTHER" id="PTHR43705">
    <property type="entry name" value="HYDROXYACYLGLUTATHIONE HYDROLASE"/>
    <property type="match status" value="1"/>
</dbReference>
<dbReference type="Pfam" id="PF00753">
    <property type="entry name" value="Lactamase_B"/>
    <property type="match status" value="1"/>
</dbReference>
<comment type="function">
    <text evidence="7">Thiolesterase that catalyzes the hydrolysis of S-D-lactoyl-glutathione to form glutathione and D-lactic acid.</text>
</comment>
<feature type="binding site" evidence="7">
    <location>
        <position position="175"/>
    </location>
    <ligand>
        <name>Zn(2+)</name>
        <dbReference type="ChEBI" id="CHEBI:29105"/>
        <label>2</label>
    </ligand>
</feature>
<comment type="catalytic activity">
    <reaction evidence="1 7">
        <text>an S-(2-hydroxyacyl)glutathione + H2O = a 2-hydroxy carboxylate + glutathione + H(+)</text>
        <dbReference type="Rhea" id="RHEA:21864"/>
        <dbReference type="ChEBI" id="CHEBI:15377"/>
        <dbReference type="ChEBI" id="CHEBI:15378"/>
        <dbReference type="ChEBI" id="CHEBI:57925"/>
        <dbReference type="ChEBI" id="CHEBI:58896"/>
        <dbReference type="ChEBI" id="CHEBI:71261"/>
        <dbReference type="EC" id="3.1.2.6"/>
    </reaction>
</comment>
<dbReference type="SUPFAM" id="SSF56281">
    <property type="entry name" value="Metallo-hydrolase/oxidoreductase"/>
    <property type="match status" value="1"/>
</dbReference>
<evidence type="ECO:0000256" key="4">
    <source>
        <dbReference type="ARBA" id="ARBA00022723"/>
    </source>
</evidence>
<comment type="similarity">
    <text evidence="3 7">Belongs to the metallo-beta-lactamase superfamily. Glyoxalase II family.</text>
</comment>
<evidence type="ECO:0000256" key="5">
    <source>
        <dbReference type="ARBA" id="ARBA00022801"/>
    </source>
</evidence>
<dbReference type="InterPro" id="IPR001018">
    <property type="entry name" value="Beta-lactamase_class-B_CS"/>
</dbReference>
<dbReference type="EC" id="3.1.2.6" evidence="7"/>
<dbReference type="Pfam" id="PF16123">
    <property type="entry name" value="HAGH_C"/>
    <property type="match status" value="1"/>
</dbReference>
<reference evidence="9 10" key="1">
    <citation type="submission" date="2023-07" db="EMBL/GenBank/DDBJ databases">
        <title>Sorghum-associated microbial communities from plants grown in Nebraska, USA.</title>
        <authorList>
            <person name="Schachtman D."/>
        </authorList>
    </citation>
    <scope>NUCLEOTIDE SEQUENCE [LARGE SCALE GENOMIC DNA]</scope>
    <source>
        <strain evidence="9 10">DS1781</strain>
    </source>
</reference>
<dbReference type="InterPro" id="IPR017782">
    <property type="entry name" value="Hydroxyacylglutathione_Hdrlase"/>
</dbReference>
<keyword evidence="5 7" id="KW-0378">Hydrolase</keyword>
<feature type="binding site" evidence="7">
    <location>
        <position position="137"/>
    </location>
    <ligand>
        <name>Zn(2+)</name>
        <dbReference type="ChEBI" id="CHEBI:29105"/>
        <label>1</label>
    </ligand>
</feature>
<evidence type="ECO:0000256" key="3">
    <source>
        <dbReference type="ARBA" id="ARBA00006759"/>
    </source>
</evidence>
<dbReference type="RefSeq" id="WP_309899289.1">
    <property type="nucleotide sequence ID" value="NZ_JAVDRF010000002.1"/>
</dbReference>
<evidence type="ECO:0000256" key="1">
    <source>
        <dbReference type="ARBA" id="ARBA00001623"/>
    </source>
</evidence>
<feature type="binding site" evidence="7">
    <location>
        <position position="137"/>
    </location>
    <ligand>
        <name>Zn(2+)</name>
        <dbReference type="ChEBI" id="CHEBI:29105"/>
        <label>2</label>
    </ligand>
</feature>
<feature type="binding site" evidence="7">
    <location>
        <position position="52"/>
    </location>
    <ligand>
        <name>Zn(2+)</name>
        <dbReference type="ChEBI" id="CHEBI:29105"/>
        <label>1</label>
    </ligand>
</feature>
<evidence type="ECO:0000259" key="8">
    <source>
        <dbReference type="SMART" id="SM00849"/>
    </source>
</evidence>
<feature type="domain" description="Metallo-beta-lactamase" evidence="8">
    <location>
        <begin position="11"/>
        <end position="175"/>
    </location>
</feature>
<dbReference type="PIRSF" id="PIRSF005457">
    <property type="entry name" value="Glx"/>
    <property type="match status" value="1"/>
</dbReference>
<keyword evidence="6 7" id="KW-0862">Zinc</keyword>
<dbReference type="InterPro" id="IPR001279">
    <property type="entry name" value="Metallo-B-lactamas"/>
</dbReference>
<evidence type="ECO:0000313" key="9">
    <source>
        <dbReference type="EMBL" id="MDR6535317.1"/>
    </source>
</evidence>
<comment type="subunit">
    <text evidence="7">Monomer.</text>
</comment>
<dbReference type="InterPro" id="IPR050110">
    <property type="entry name" value="Glyoxalase_II_hydrolase"/>
</dbReference>
<feature type="binding site" evidence="7">
    <location>
        <position position="108"/>
    </location>
    <ligand>
        <name>Zn(2+)</name>
        <dbReference type="ChEBI" id="CHEBI:29105"/>
        <label>1</label>
    </ligand>
</feature>
<name>A0ABU1NA46_9BURK</name>
<keyword evidence="4 7" id="KW-0479">Metal-binding</keyword>
<dbReference type="HAMAP" id="MF_01374">
    <property type="entry name" value="Glyoxalase_2"/>
    <property type="match status" value="1"/>
</dbReference>
<dbReference type="InterPro" id="IPR035680">
    <property type="entry name" value="Clx_II_MBL"/>
</dbReference>
<sequence length="265" mass="28105">MKLVPLPAFADNYIWMLQDGRNAIVVDPGDAAPVFDALARGHLQLAAILVTHHHADHTGGVAALRDATGAPVFGPATEAIPEPLTRLSQGDHAEVLGLRFEVIEVPGHTAGHIAYFLPADAANTAAGAPAPLVFCGDTLFSGGCGRLFEGTAAQMLASLDALAALPGETRVCCAHEYTLANLRFARAVEPGNADLTHYTAQCEALRARGEPTLPSQLAIERRINPFLRSREATVLQAVRAHAGLPARSGEADVFAALRQWKNDFR</sequence>
<feature type="binding site" evidence="7">
    <location>
        <position position="57"/>
    </location>
    <ligand>
        <name>Zn(2+)</name>
        <dbReference type="ChEBI" id="CHEBI:29105"/>
        <label>2</label>
    </ligand>
</feature>
<comment type="cofactor">
    <cofactor evidence="7">
        <name>Zn(2+)</name>
        <dbReference type="ChEBI" id="CHEBI:29105"/>
    </cofactor>
    <text evidence="7">Binds 2 Zn(2+) ions per subunit.</text>
</comment>
<dbReference type="SMART" id="SM00849">
    <property type="entry name" value="Lactamase_B"/>
    <property type="match status" value="1"/>
</dbReference>
<comment type="caution">
    <text evidence="9">The sequence shown here is derived from an EMBL/GenBank/DDBJ whole genome shotgun (WGS) entry which is preliminary data.</text>
</comment>
<evidence type="ECO:0000256" key="7">
    <source>
        <dbReference type="HAMAP-Rule" id="MF_01374"/>
    </source>
</evidence>
<dbReference type="InterPro" id="IPR036866">
    <property type="entry name" value="RibonucZ/Hydroxyglut_hydro"/>
</dbReference>
<comment type="pathway">
    <text evidence="2 7">Secondary metabolite metabolism; methylglyoxal degradation; (R)-lactate from methylglyoxal: step 2/2.</text>
</comment>
<keyword evidence="10" id="KW-1185">Reference proteome</keyword>
<dbReference type="Gene3D" id="3.60.15.10">
    <property type="entry name" value="Ribonuclease Z/Hydroxyacylglutathione hydrolase-like"/>
    <property type="match status" value="1"/>
</dbReference>
<dbReference type="EMBL" id="JAVDRF010000002">
    <property type="protein sequence ID" value="MDR6535317.1"/>
    <property type="molecule type" value="Genomic_DNA"/>
</dbReference>
<feature type="binding site" evidence="7">
    <location>
        <position position="54"/>
    </location>
    <ligand>
        <name>Zn(2+)</name>
        <dbReference type="ChEBI" id="CHEBI:29105"/>
        <label>1</label>
    </ligand>
</feature>
<dbReference type="GO" id="GO:0004416">
    <property type="term" value="F:hydroxyacylglutathione hydrolase activity"/>
    <property type="evidence" value="ECO:0007669"/>
    <property type="project" value="UniProtKB-EC"/>
</dbReference>
<dbReference type="Proteomes" id="UP001184230">
    <property type="component" value="Unassembled WGS sequence"/>
</dbReference>
<accession>A0ABU1NA46</accession>
<proteinExistence type="inferred from homology"/>
<evidence type="ECO:0000256" key="2">
    <source>
        <dbReference type="ARBA" id="ARBA00004963"/>
    </source>
</evidence>
<feature type="binding site" evidence="7">
    <location>
        <position position="56"/>
    </location>
    <ligand>
        <name>Zn(2+)</name>
        <dbReference type="ChEBI" id="CHEBI:29105"/>
        <label>2</label>
    </ligand>
</feature>
<dbReference type="CDD" id="cd07723">
    <property type="entry name" value="hydroxyacylglutathione_hydrolase_MBL-fold"/>
    <property type="match status" value="1"/>
</dbReference>
<organism evidence="9 10">
    <name type="scientific">Variovorax soli</name>
    <dbReference type="NCBI Taxonomy" id="376815"/>
    <lineage>
        <taxon>Bacteria</taxon>
        <taxon>Pseudomonadati</taxon>
        <taxon>Pseudomonadota</taxon>
        <taxon>Betaproteobacteria</taxon>
        <taxon>Burkholderiales</taxon>
        <taxon>Comamonadaceae</taxon>
        <taxon>Variovorax</taxon>
    </lineage>
</organism>
<dbReference type="NCBIfam" id="TIGR03413">
    <property type="entry name" value="GSH_gloB"/>
    <property type="match status" value="1"/>
</dbReference>
<gene>
    <name evidence="7" type="primary">gloB</name>
    <name evidence="9" type="ORF">J2739_001077</name>
</gene>
<dbReference type="PANTHER" id="PTHR43705:SF1">
    <property type="entry name" value="HYDROXYACYLGLUTATHIONE HYDROLASE GLOB"/>
    <property type="match status" value="1"/>
</dbReference>
<evidence type="ECO:0000313" key="10">
    <source>
        <dbReference type="Proteomes" id="UP001184230"/>
    </source>
</evidence>